<dbReference type="SUPFAM" id="SSF46689">
    <property type="entry name" value="Homeodomain-like"/>
    <property type="match status" value="1"/>
</dbReference>
<sequence>MNKTTTATNNTCEHILDVGEKLILNLGFTAMGLNELLATAGVPKGSFYHYFKSKEKFGEALLNRYFSDYVITSKERFADPNKTQRQHLLDYFSLWMTQSCQAACHSKCLMVKLAGEVSDLSEVMREALDHGVTRVIAQLRSSIEAGVEEGSLAIDETPELLADSIYSLWLGAALRAKVSRSDAPFISAMQRTERLLKPIA</sequence>
<keyword evidence="3" id="KW-0804">Transcription</keyword>
<protein>
    <submittedName>
        <fullName evidence="6">TetR family transcriptional regulator</fullName>
    </submittedName>
</protein>
<name>A0A370QGT2_9GAMM</name>
<dbReference type="InterPro" id="IPR009057">
    <property type="entry name" value="Homeodomain-like_sf"/>
</dbReference>
<dbReference type="GO" id="GO:0003677">
    <property type="term" value="F:DNA binding"/>
    <property type="evidence" value="ECO:0007669"/>
    <property type="project" value="UniProtKB-UniRule"/>
</dbReference>
<evidence type="ECO:0000256" key="3">
    <source>
        <dbReference type="ARBA" id="ARBA00023163"/>
    </source>
</evidence>
<feature type="domain" description="HTH tetR-type" evidence="5">
    <location>
        <begin position="9"/>
        <end position="69"/>
    </location>
</feature>
<dbReference type="Pfam" id="PF00440">
    <property type="entry name" value="TetR_N"/>
    <property type="match status" value="1"/>
</dbReference>
<organism evidence="6 7">
    <name type="scientific">Enterobacillus tribolii</name>
    <dbReference type="NCBI Taxonomy" id="1487935"/>
    <lineage>
        <taxon>Bacteria</taxon>
        <taxon>Pseudomonadati</taxon>
        <taxon>Pseudomonadota</taxon>
        <taxon>Gammaproteobacteria</taxon>
        <taxon>Enterobacterales</taxon>
        <taxon>Hafniaceae</taxon>
        <taxon>Enterobacillus</taxon>
    </lineage>
</organism>
<dbReference type="PROSITE" id="PS50977">
    <property type="entry name" value="HTH_TETR_2"/>
    <property type="match status" value="1"/>
</dbReference>
<keyword evidence="1" id="KW-0805">Transcription regulation</keyword>
<dbReference type="RefSeq" id="WP_115459833.1">
    <property type="nucleotide sequence ID" value="NZ_QRAP01000009.1"/>
</dbReference>
<dbReference type="AlphaFoldDB" id="A0A370QGT2"/>
<feature type="DNA-binding region" description="H-T-H motif" evidence="4">
    <location>
        <begin position="32"/>
        <end position="51"/>
    </location>
</feature>
<dbReference type="PANTHER" id="PTHR47506:SF6">
    <property type="entry name" value="HTH-TYPE TRANSCRIPTIONAL REPRESSOR NEMR"/>
    <property type="match status" value="1"/>
</dbReference>
<dbReference type="InterPro" id="IPR011075">
    <property type="entry name" value="TetR_C"/>
</dbReference>
<evidence type="ECO:0000313" key="6">
    <source>
        <dbReference type="EMBL" id="RDK87529.1"/>
    </source>
</evidence>
<dbReference type="PANTHER" id="PTHR47506">
    <property type="entry name" value="TRANSCRIPTIONAL REGULATORY PROTEIN"/>
    <property type="match status" value="1"/>
</dbReference>
<keyword evidence="7" id="KW-1185">Reference proteome</keyword>
<dbReference type="InterPro" id="IPR001647">
    <property type="entry name" value="HTH_TetR"/>
</dbReference>
<evidence type="ECO:0000313" key="7">
    <source>
        <dbReference type="Proteomes" id="UP000254848"/>
    </source>
</evidence>
<dbReference type="OrthoDB" id="4541465at2"/>
<keyword evidence="2 4" id="KW-0238">DNA-binding</keyword>
<dbReference type="InterPro" id="IPR036271">
    <property type="entry name" value="Tet_transcr_reg_TetR-rel_C_sf"/>
</dbReference>
<dbReference type="Gene3D" id="1.10.357.10">
    <property type="entry name" value="Tetracycline Repressor, domain 2"/>
    <property type="match status" value="1"/>
</dbReference>
<evidence type="ECO:0000256" key="4">
    <source>
        <dbReference type="PROSITE-ProRule" id="PRU00335"/>
    </source>
</evidence>
<dbReference type="PRINTS" id="PR00455">
    <property type="entry name" value="HTHTETR"/>
</dbReference>
<dbReference type="EMBL" id="QRAP01000009">
    <property type="protein sequence ID" value="RDK87529.1"/>
    <property type="molecule type" value="Genomic_DNA"/>
</dbReference>
<dbReference type="SUPFAM" id="SSF48498">
    <property type="entry name" value="Tetracyclin repressor-like, C-terminal domain"/>
    <property type="match status" value="1"/>
</dbReference>
<gene>
    <name evidence="6" type="ORF">C8D90_109124</name>
</gene>
<accession>A0A370QGT2</accession>
<reference evidence="6 7" key="1">
    <citation type="submission" date="2018-07" db="EMBL/GenBank/DDBJ databases">
        <title>Genomic Encyclopedia of Type Strains, Phase IV (KMG-IV): sequencing the most valuable type-strain genomes for metagenomic binning, comparative biology and taxonomic classification.</title>
        <authorList>
            <person name="Goeker M."/>
        </authorList>
    </citation>
    <scope>NUCLEOTIDE SEQUENCE [LARGE SCALE GENOMIC DNA]</scope>
    <source>
        <strain evidence="6 7">DSM 103736</strain>
    </source>
</reference>
<comment type="caution">
    <text evidence="6">The sequence shown here is derived from an EMBL/GenBank/DDBJ whole genome shotgun (WGS) entry which is preliminary data.</text>
</comment>
<evidence type="ECO:0000259" key="5">
    <source>
        <dbReference type="PROSITE" id="PS50977"/>
    </source>
</evidence>
<evidence type="ECO:0000256" key="2">
    <source>
        <dbReference type="ARBA" id="ARBA00023125"/>
    </source>
</evidence>
<evidence type="ECO:0000256" key="1">
    <source>
        <dbReference type="ARBA" id="ARBA00023015"/>
    </source>
</evidence>
<dbReference type="Proteomes" id="UP000254848">
    <property type="component" value="Unassembled WGS sequence"/>
</dbReference>
<dbReference type="Pfam" id="PF16925">
    <property type="entry name" value="TetR_C_13"/>
    <property type="match status" value="1"/>
</dbReference>
<proteinExistence type="predicted"/>